<evidence type="ECO:0000313" key="2">
    <source>
        <dbReference type="EMBL" id="CAF2144409.1"/>
    </source>
</evidence>
<feature type="compositionally biased region" description="Basic residues" evidence="1">
    <location>
        <begin position="424"/>
        <end position="439"/>
    </location>
</feature>
<feature type="compositionally biased region" description="Basic residues" evidence="1">
    <location>
        <begin position="62"/>
        <end position="84"/>
    </location>
</feature>
<gene>
    <name evidence="2" type="ORF">MBJ925_LOCUS30044</name>
</gene>
<organism evidence="2 3">
    <name type="scientific">Rotaria magnacalcarata</name>
    <dbReference type="NCBI Taxonomy" id="392030"/>
    <lineage>
        <taxon>Eukaryota</taxon>
        <taxon>Metazoa</taxon>
        <taxon>Spiralia</taxon>
        <taxon>Gnathifera</taxon>
        <taxon>Rotifera</taxon>
        <taxon>Eurotatoria</taxon>
        <taxon>Bdelloidea</taxon>
        <taxon>Philodinida</taxon>
        <taxon>Philodinidae</taxon>
        <taxon>Rotaria</taxon>
    </lineage>
</organism>
<protein>
    <submittedName>
        <fullName evidence="2">Uncharacterized protein</fullName>
    </submittedName>
</protein>
<accession>A0A816X9Q4</accession>
<comment type="caution">
    <text evidence="2">The sequence shown here is derived from an EMBL/GenBank/DDBJ whole genome shotgun (WGS) entry which is preliminary data.</text>
</comment>
<feature type="region of interest" description="Disordered" evidence="1">
    <location>
        <begin position="55"/>
        <end position="84"/>
    </location>
</feature>
<dbReference type="AlphaFoldDB" id="A0A816X9Q4"/>
<evidence type="ECO:0000313" key="3">
    <source>
        <dbReference type="Proteomes" id="UP000663824"/>
    </source>
</evidence>
<reference evidence="2" key="1">
    <citation type="submission" date="2021-02" db="EMBL/GenBank/DDBJ databases">
        <authorList>
            <person name="Nowell W R."/>
        </authorList>
    </citation>
    <scope>NUCLEOTIDE SEQUENCE</scope>
</reference>
<feature type="compositionally biased region" description="Polar residues" evidence="1">
    <location>
        <begin position="413"/>
        <end position="423"/>
    </location>
</feature>
<feature type="region of interest" description="Disordered" evidence="1">
    <location>
        <begin position="412"/>
        <end position="445"/>
    </location>
</feature>
<name>A0A816X9Q4_9BILA</name>
<dbReference type="EMBL" id="CAJNRE010016225">
    <property type="protein sequence ID" value="CAF2144409.1"/>
    <property type="molecule type" value="Genomic_DNA"/>
</dbReference>
<sequence length="445" mass="52081">MTLSTRLPSASMDIIFDLNISLLSVTWKHFTRMKPRYNLRTHPAKLVSTTNKISPSISSTRISKKPKLHHSTGLKNKHHRRHSLRLTSTTKSRAIIHETQAKLYTIEKDDMEEISSNNDENDNYDELLARHHRHMLEEQKDRKLYERYVRGQRTLRRLQCRRTHTAHLNETTRTRLLRELERERRYTVQEQICTHLANHPIIFRHGSHLNSNEPMNWTTLENELPRQKHFDTIHQLDVMINNLKRVMRTSKTSILKPRLSVHERQKQRLATSATIPVSFMNCNEIQSNEINSTISSMNTTTPTSIVSRLPIVRFIDDPLRMSNSQHLTCIQNVLLLTNNNHRSRIATNEISTPITIRKQFHRQKSTHMNVSDSSHVKKRPLEKENCSVVTSTLNNHLQSNLVLRATSPMVSIKPSTSYRSYPNTRKHPMNMHSTNRRQTRLSTNV</sequence>
<dbReference type="Proteomes" id="UP000663824">
    <property type="component" value="Unassembled WGS sequence"/>
</dbReference>
<evidence type="ECO:0000256" key="1">
    <source>
        <dbReference type="SAM" id="MobiDB-lite"/>
    </source>
</evidence>
<proteinExistence type="predicted"/>